<gene>
    <name evidence="1" type="ORF">METZ01_LOCUS461825</name>
</gene>
<protein>
    <submittedName>
        <fullName evidence="1">Uncharacterized protein</fullName>
    </submittedName>
</protein>
<accession>A0A383AN22</accession>
<dbReference type="EMBL" id="UINC01193377">
    <property type="protein sequence ID" value="SVE08971.1"/>
    <property type="molecule type" value="Genomic_DNA"/>
</dbReference>
<reference evidence="1" key="1">
    <citation type="submission" date="2018-05" db="EMBL/GenBank/DDBJ databases">
        <authorList>
            <person name="Lanie J.A."/>
            <person name="Ng W.-L."/>
            <person name="Kazmierczak K.M."/>
            <person name="Andrzejewski T.M."/>
            <person name="Davidsen T.M."/>
            <person name="Wayne K.J."/>
            <person name="Tettelin H."/>
            <person name="Glass J.I."/>
            <person name="Rusch D."/>
            <person name="Podicherti R."/>
            <person name="Tsui H.-C.T."/>
            <person name="Winkler M.E."/>
        </authorList>
    </citation>
    <scope>NUCLEOTIDE SEQUENCE</scope>
</reference>
<sequence length="50" mass="5592">MGRKSRILPGFVFGEFVAQGPYADAQAFCRLGFVPADFIEGLQDQFPFHL</sequence>
<proteinExistence type="predicted"/>
<feature type="non-terminal residue" evidence="1">
    <location>
        <position position="50"/>
    </location>
</feature>
<evidence type="ECO:0000313" key="1">
    <source>
        <dbReference type="EMBL" id="SVE08971.1"/>
    </source>
</evidence>
<dbReference type="AlphaFoldDB" id="A0A383AN22"/>
<organism evidence="1">
    <name type="scientific">marine metagenome</name>
    <dbReference type="NCBI Taxonomy" id="408172"/>
    <lineage>
        <taxon>unclassified sequences</taxon>
        <taxon>metagenomes</taxon>
        <taxon>ecological metagenomes</taxon>
    </lineage>
</organism>
<name>A0A383AN22_9ZZZZ</name>